<evidence type="ECO:0000313" key="1">
    <source>
        <dbReference type="EMBL" id="GFS33644.1"/>
    </source>
</evidence>
<proteinExistence type="predicted"/>
<name>A0A8X6M9I1_9ARAC</name>
<evidence type="ECO:0000313" key="2">
    <source>
        <dbReference type="Proteomes" id="UP000886998"/>
    </source>
</evidence>
<comment type="caution">
    <text evidence="1">The sequence shown here is derived from an EMBL/GenBank/DDBJ whole genome shotgun (WGS) entry which is preliminary data.</text>
</comment>
<protein>
    <submittedName>
        <fullName evidence="1">Uncharacterized protein</fullName>
    </submittedName>
</protein>
<organism evidence="1 2">
    <name type="scientific">Trichonephila inaurata madagascariensis</name>
    <dbReference type="NCBI Taxonomy" id="2747483"/>
    <lineage>
        <taxon>Eukaryota</taxon>
        <taxon>Metazoa</taxon>
        <taxon>Ecdysozoa</taxon>
        <taxon>Arthropoda</taxon>
        <taxon>Chelicerata</taxon>
        <taxon>Arachnida</taxon>
        <taxon>Araneae</taxon>
        <taxon>Araneomorphae</taxon>
        <taxon>Entelegynae</taxon>
        <taxon>Araneoidea</taxon>
        <taxon>Nephilidae</taxon>
        <taxon>Trichonephila</taxon>
        <taxon>Trichonephila inaurata</taxon>
    </lineage>
</organism>
<dbReference type="Proteomes" id="UP000886998">
    <property type="component" value="Unassembled WGS sequence"/>
</dbReference>
<reference evidence="1" key="1">
    <citation type="submission" date="2020-08" db="EMBL/GenBank/DDBJ databases">
        <title>Multicomponent nature underlies the extraordinary mechanical properties of spider dragline silk.</title>
        <authorList>
            <person name="Kono N."/>
            <person name="Nakamura H."/>
            <person name="Mori M."/>
            <person name="Yoshida Y."/>
            <person name="Ohtoshi R."/>
            <person name="Malay A.D."/>
            <person name="Moran D.A.P."/>
            <person name="Tomita M."/>
            <person name="Numata K."/>
            <person name="Arakawa K."/>
        </authorList>
    </citation>
    <scope>NUCLEOTIDE SEQUENCE</scope>
</reference>
<keyword evidence="2" id="KW-1185">Reference proteome</keyword>
<accession>A0A8X6M9I1</accession>
<dbReference type="AlphaFoldDB" id="A0A8X6M9I1"/>
<dbReference type="EMBL" id="BMAV01024518">
    <property type="protein sequence ID" value="GFS33644.1"/>
    <property type="molecule type" value="Genomic_DNA"/>
</dbReference>
<gene>
    <name evidence="1" type="ORF">TNIN_152221</name>
</gene>
<sequence length="183" mass="21413">MEVFLLTDSLDIIPVIVPQISNLICLTEFEHNFRQDLHITVSFSFESQLVRQLCKEESFFTFCYRFFTFPSLLQFLTFTLFLNIKRSIDNSSRFALESYASKKSNEFSKKKTIPGRLDNITFKVIVVKLFVELLQVQWRVCEEKKGDRLAIICSSGNRSWTVHLNCQGCFLKFDYILSCTLEV</sequence>